<dbReference type="AlphaFoldDB" id="A0A059KGK3"/>
<proteinExistence type="predicted"/>
<dbReference type="RefSeq" id="WP_037485469.1">
    <property type="nucleotide sequence ID" value="NZ_AZRA01000125.1"/>
</dbReference>
<dbReference type="STRING" id="34103.SAMN05421778_111128"/>
<sequence>MNISPHTIASTVGPAASAALPPAVLQAAGAPIPDGVSIIAAVTGALCSTYLRENNNPRLNAGYVVGSIIHAILAAGIGLSIAAILKADLLQNLPLWAMVFPLSTSSHLLMPAIGHLLSANSLGSLVSALSDRLRGGIKSE</sequence>
<evidence type="ECO:0000313" key="2">
    <source>
        <dbReference type="EMBL" id="KDB50597.1"/>
    </source>
</evidence>
<comment type="caution">
    <text evidence="2">The sequence shown here is derived from an EMBL/GenBank/DDBJ whole genome shotgun (WGS) entry which is preliminary data.</text>
</comment>
<keyword evidence="1" id="KW-0472">Membrane</keyword>
<name>A0A059KGK3_9BURK</name>
<protein>
    <submittedName>
        <fullName evidence="2">Uncharacterized protein</fullName>
    </submittedName>
</protein>
<feature type="transmembrane region" description="Helical" evidence="1">
    <location>
        <begin position="105"/>
        <end position="129"/>
    </location>
</feature>
<evidence type="ECO:0000313" key="3">
    <source>
        <dbReference type="Proteomes" id="UP000026714"/>
    </source>
</evidence>
<feature type="transmembrane region" description="Helical" evidence="1">
    <location>
        <begin position="63"/>
        <end position="85"/>
    </location>
</feature>
<gene>
    <name evidence="2" type="ORF">X805_38050</name>
</gene>
<accession>A0A059KGK3</accession>
<dbReference type="EMBL" id="AZRA01000125">
    <property type="protein sequence ID" value="KDB50597.1"/>
    <property type="molecule type" value="Genomic_DNA"/>
</dbReference>
<feature type="transmembrane region" description="Helical" evidence="1">
    <location>
        <begin position="30"/>
        <end position="51"/>
    </location>
</feature>
<dbReference type="Proteomes" id="UP000026714">
    <property type="component" value="Unassembled WGS sequence"/>
</dbReference>
<evidence type="ECO:0000256" key="1">
    <source>
        <dbReference type="SAM" id="Phobius"/>
    </source>
</evidence>
<reference evidence="2 3" key="1">
    <citation type="journal article" date="2014" name="FEMS Microbiol. Ecol.">
        <title>Sphaerotilus natans encrusted with nanoball-shaped Fe(III) oxide minerals formed by nitrate-reducing mixotrophic Fe(II) oxidation.</title>
        <authorList>
            <person name="Park S."/>
            <person name="Kim D.H."/>
            <person name="Lee J.H."/>
            <person name="Hur H.G."/>
        </authorList>
    </citation>
    <scope>NUCLEOTIDE SEQUENCE [LARGE SCALE GENOMIC DNA]</scope>
    <source>
        <strain evidence="2 3">DSM 6575</strain>
    </source>
</reference>
<keyword evidence="3" id="KW-1185">Reference proteome</keyword>
<organism evidence="2 3">
    <name type="scientific">Sphaerotilus natans subsp. natans DSM 6575</name>
    <dbReference type="NCBI Taxonomy" id="1286631"/>
    <lineage>
        <taxon>Bacteria</taxon>
        <taxon>Pseudomonadati</taxon>
        <taxon>Pseudomonadota</taxon>
        <taxon>Betaproteobacteria</taxon>
        <taxon>Burkholderiales</taxon>
        <taxon>Sphaerotilaceae</taxon>
        <taxon>Sphaerotilus</taxon>
    </lineage>
</organism>
<keyword evidence="1" id="KW-1133">Transmembrane helix</keyword>
<keyword evidence="1" id="KW-0812">Transmembrane</keyword>